<dbReference type="SUPFAM" id="SSF81891">
    <property type="entry name" value="Poly A polymerase C-terminal region-like"/>
    <property type="match status" value="1"/>
</dbReference>
<dbReference type="InterPro" id="IPR032810">
    <property type="entry name" value="CCA-adding_enz_C"/>
</dbReference>
<dbReference type="Gene3D" id="1.10.246.80">
    <property type="match status" value="1"/>
</dbReference>
<dbReference type="InterPro" id="IPR050264">
    <property type="entry name" value="Bact_CCA-adding_enz_type3_sf"/>
</dbReference>
<evidence type="ECO:0000256" key="9">
    <source>
        <dbReference type="RuleBase" id="RU003953"/>
    </source>
</evidence>
<keyword evidence="6" id="KW-0547">Nucleotide-binding</keyword>
<accession>A0ABR8UEE1</accession>
<evidence type="ECO:0000313" key="14">
    <source>
        <dbReference type="Proteomes" id="UP000626786"/>
    </source>
</evidence>
<keyword evidence="7" id="KW-0460">Magnesium</keyword>
<dbReference type="NCBIfam" id="NF009814">
    <property type="entry name" value="PRK13299.1"/>
    <property type="match status" value="1"/>
</dbReference>
<keyword evidence="3" id="KW-0819">tRNA processing</keyword>
<dbReference type="EMBL" id="JACSQN010000021">
    <property type="protein sequence ID" value="MBD7986098.1"/>
    <property type="molecule type" value="Genomic_DNA"/>
</dbReference>
<protein>
    <submittedName>
        <fullName evidence="13">CCA tRNA nucleotidyltransferase</fullName>
        <ecNumber evidence="13">2.7.7.72</ecNumber>
    </submittedName>
</protein>
<dbReference type="PANTHER" id="PTHR46173">
    <property type="entry name" value="CCA TRNA NUCLEOTIDYLTRANSFERASE 1, MITOCHONDRIAL"/>
    <property type="match status" value="1"/>
</dbReference>
<dbReference type="CDD" id="cd05398">
    <property type="entry name" value="NT_ClassII-CCAase"/>
    <property type="match status" value="1"/>
</dbReference>
<keyword evidence="2 9" id="KW-0808">Transferase</keyword>
<feature type="domain" description="Poly A polymerase head" evidence="10">
    <location>
        <begin position="26"/>
        <end position="143"/>
    </location>
</feature>
<name>A0ABR8UEE1_9BACL</name>
<evidence type="ECO:0000256" key="1">
    <source>
        <dbReference type="ARBA" id="ARBA00001946"/>
    </source>
</evidence>
<keyword evidence="8 9" id="KW-0694">RNA-binding</keyword>
<evidence type="ECO:0000256" key="8">
    <source>
        <dbReference type="ARBA" id="ARBA00022884"/>
    </source>
</evidence>
<reference evidence="13 14" key="1">
    <citation type="submission" date="2020-08" db="EMBL/GenBank/DDBJ databases">
        <title>A Genomic Blueprint of the Chicken Gut Microbiome.</title>
        <authorList>
            <person name="Gilroy R."/>
            <person name="Ravi A."/>
            <person name="Getino M."/>
            <person name="Pursley I."/>
            <person name="Horton D.L."/>
            <person name="Alikhan N.-F."/>
            <person name="Baker D."/>
            <person name="Gharbi K."/>
            <person name="Hall N."/>
            <person name="Watson M."/>
            <person name="Adriaenssens E.M."/>
            <person name="Foster-Nyarko E."/>
            <person name="Jarju S."/>
            <person name="Secka A."/>
            <person name="Antonio M."/>
            <person name="Oren A."/>
            <person name="Chaudhuri R."/>
            <person name="La Ragione R.M."/>
            <person name="Hildebrand F."/>
            <person name="Pallen M.J."/>
        </authorList>
    </citation>
    <scope>NUCLEOTIDE SEQUENCE [LARGE SCALE GENOMIC DNA]</scope>
    <source>
        <strain evidence="13 14">Sa2YVA2</strain>
    </source>
</reference>
<evidence type="ECO:0000256" key="5">
    <source>
        <dbReference type="ARBA" id="ARBA00022723"/>
    </source>
</evidence>
<dbReference type="InterPro" id="IPR032828">
    <property type="entry name" value="PolyA_RNA-bd"/>
</dbReference>
<dbReference type="RefSeq" id="WP_191695923.1">
    <property type="nucleotide sequence ID" value="NZ_JACSQN010000021.1"/>
</dbReference>
<evidence type="ECO:0000259" key="11">
    <source>
        <dbReference type="Pfam" id="PF12627"/>
    </source>
</evidence>
<evidence type="ECO:0000259" key="10">
    <source>
        <dbReference type="Pfam" id="PF01743"/>
    </source>
</evidence>
<dbReference type="Gene3D" id="1.10.3090.10">
    <property type="entry name" value="cca-adding enzyme, domain 2"/>
    <property type="match status" value="1"/>
</dbReference>
<dbReference type="Pfam" id="PF12627">
    <property type="entry name" value="PolyA_pol_RNAbd"/>
    <property type="match status" value="1"/>
</dbReference>
<organism evidence="13 14">
    <name type="scientific">Sporosarcina quadrami</name>
    <dbReference type="NCBI Taxonomy" id="2762234"/>
    <lineage>
        <taxon>Bacteria</taxon>
        <taxon>Bacillati</taxon>
        <taxon>Bacillota</taxon>
        <taxon>Bacilli</taxon>
        <taxon>Bacillales</taxon>
        <taxon>Caryophanaceae</taxon>
        <taxon>Sporosarcina</taxon>
    </lineage>
</organism>
<sequence>MITSFGTNASRKVIATLESAGHDAVFVGGAVRDHFLDRIATDFDIATSASPIDIKRLFTVTVDIGIEHGTILVVLNGERIEVTTYRAGKTKLDNSQTHGTVFVNSLREDLQHRDFTINALALNLNGELIDLFEGVSDLQKRLIKTVGNPNERFKEDALRMLRAMRFSSVLGFDIDGATYMAIMQNANKLREVSVERIKIEMDKLWTGIESQRAIQSVSDSGLADYLPLFPRGVGSLMTCAPFNSTTEGWACLMLTGGFASSEIAKAYKLSNSEKAFLSDVERAFQSRCVRLYEIEDYYRFSLDVLIIAEKVFSILYPDEKHVSEKEIKKALLNMKIRSKEDLKVTGTDLINWRNERGGQWVGESLAKIESAVLHGKLANDMDDIKEWFLNDNKREE</sequence>
<evidence type="ECO:0000256" key="3">
    <source>
        <dbReference type="ARBA" id="ARBA00022694"/>
    </source>
</evidence>
<evidence type="ECO:0000256" key="2">
    <source>
        <dbReference type="ARBA" id="ARBA00022679"/>
    </source>
</evidence>
<dbReference type="GO" id="GO:0004810">
    <property type="term" value="F:CCA tRNA nucleotidyltransferase activity"/>
    <property type="evidence" value="ECO:0007669"/>
    <property type="project" value="UniProtKB-EC"/>
</dbReference>
<dbReference type="Gene3D" id="3.30.460.10">
    <property type="entry name" value="Beta Polymerase, domain 2"/>
    <property type="match status" value="1"/>
</dbReference>
<keyword evidence="5" id="KW-0479">Metal-binding</keyword>
<evidence type="ECO:0000256" key="4">
    <source>
        <dbReference type="ARBA" id="ARBA00022695"/>
    </source>
</evidence>
<dbReference type="InterPro" id="IPR002646">
    <property type="entry name" value="PolA_pol_head_dom"/>
</dbReference>
<dbReference type="EC" id="2.7.7.72" evidence="13"/>
<comment type="cofactor">
    <cofactor evidence="1">
        <name>Mg(2+)</name>
        <dbReference type="ChEBI" id="CHEBI:18420"/>
    </cofactor>
</comment>
<evidence type="ECO:0000256" key="6">
    <source>
        <dbReference type="ARBA" id="ARBA00022741"/>
    </source>
</evidence>
<dbReference type="Proteomes" id="UP000626786">
    <property type="component" value="Unassembled WGS sequence"/>
</dbReference>
<dbReference type="InterPro" id="IPR043519">
    <property type="entry name" value="NT_sf"/>
</dbReference>
<evidence type="ECO:0000313" key="13">
    <source>
        <dbReference type="EMBL" id="MBD7986098.1"/>
    </source>
</evidence>
<dbReference type="SUPFAM" id="SSF81301">
    <property type="entry name" value="Nucleotidyltransferase"/>
    <property type="match status" value="1"/>
</dbReference>
<evidence type="ECO:0000259" key="12">
    <source>
        <dbReference type="Pfam" id="PF13735"/>
    </source>
</evidence>
<keyword evidence="4 13" id="KW-0548">Nucleotidyltransferase</keyword>
<keyword evidence="14" id="KW-1185">Reference proteome</keyword>
<feature type="domain" description="tRNA nucleotidyltransferase/poly(A) polymerase RNA and SrmB- binding" evidence="11">
    <location>
        <begin position="171"/>
        <end position="227"/>
    </location>
</feature>
<dbReference type="Pfam" id="PF01743">
    <property type="entry name" value="PolyA_pol"/>
    <property type="match status" value="1"/>
</dbReference>
<dbReference type="PANTHER" id="PTHR46173:SF1">
    <property type="entry name" value="CCA TRNA NUCLEOTIDYLTRANSFERASE 1, MITOCHONDRIAL"/>
    <property type="match status" value="1"/>
</dbReference>
<evidence type="ECO:0000256" key="7">
    <source>
        <dbReference type="ARBA" id="ARBA00022842"/>
    </source>
</evidence>
<proteinExistence type="inferred from homology"/>
<comment type="caution">
    <text evidence="13">The sequence shown here is derived from an EMBL/GenBank/DDBJ whole genome shotgun (WGS) entry which is preliminary data.</text>
</comment>
<gene>
    <name evidence="13" type="ORF">H9649_16120</name>
</gene>
<comment type="similarity">
    <text evidence="9">Belongs to the tRNA nucleotidyltransferase/poly(A) polymerase family.</text>
</comment>
<dbReference type="Pfam" id="PF13735">
    <property type="entry name" value="tRNA_NucTran2_2"/>
    <property type="match status" value="1"/>
</dbReference>
<feature type="domain" description="CCA-adding enzyme C-terminal" evidence="12">
    <location>
        <begin position="242"/>
        <end position="387"/>
    </location>
</feature>